<dbReference type="PANTHER" id="PTHR48090">
    <property type="entry name" value="UNDECAPRENYL-PHOSPHATE 4-DEOXY-4-FORMAMIDO-L-ARABINOSE TRANSFERASE-RELATED"/>
    <property type="match status" value="1"/>
</dbReference>
<feature type="domain" description="Glycosyltransferase 2-like" evidence="1">
    <location>
        <begin position="7"/>
        <end position="165"/>
    </location>
</feature>
<dbReference type="Pfam" id="PF00535">
    <property type="entry name" value="Glycos_transf_2"/>
    <property type="match status" value="1"/>
</dbReference>
<comment type="caution">
    <text evidence="2">The sequence shown here is derived from an EMBL/GenBank/DDBJ whole genome shotgun (WGS) entry which is preliminary data.</text>
</comment>
<dbReference type="EMBL" id="MFJN01000060">
    <property type="protein sequence ID" value="OGG20018.1"/>
    <property type="molecule type" value="Genomic_DNA"/>
</dbReference>
<evidence type="ECO:0000313" key="3">
    <source>
        <dbReference type="Proteomes" id="UP000177092"/>
    </source>
</evidence>
<accession>A0A1F6A5H7</accession>
<dbReference type="AlphaFoldDB" id="A0A1F6A5H7"/>
<organism evidence="2 3">
    <name type="scientific">Candidatus Gottesmanbacteria bacterium RIFCSPHIGHO2_02_FULL_40_13</name>
    <dbReference type="NCBI Taxonomy" id="1798384"/>
    <lineage>
        <taxon>Bacteria</taxon>
        <taxon>Candidatus Gottesmaniibacteriota</taxon>
    </lineage>
</organism>
<dbReference type="PANTHER" id="PTHR48090:SF7">
    <property type="entry name" value="RFBJ PROTEIN"/>
    <property type="match status" value="1"/>
</dbReference>
<proteinExistence type="predicted"/>
<dbReference type="CDD" id="cd04179">
    <property type="entry name" value="DPM_DPG-synthase_like"/>
    <property type="match status" value="1"/>
</dbReference>
<dbReference type="SUPFAM" id="SSF53448">
    <property type="entry name" value="Nucleotide-diphospho-sugar transferases"/>
    <property type="match status" value="1"/>
</dbReference>
<evidence type="ECO:0000259" key="1">
    <source>
        <dbReference type="Pfam" id="PF00535"/>
    </source>
</evidence>
<dbReference type="InterPro" id="IPR001173">
    <property type="entry name" value="Glyco_trans_2-like"/>
</dbReference>
<name>A0A1F6A5H7_9BACT</name>
<evidence type="ECO:0000313" key="2">
    <source>
        <dbReference type="EMBL" id="OGG20018.1"/>
    </source>
</evidence>
<sequence length="231" mass="26141">MKSRSVSIIIPAFDEEKNIQSAIISADKAIRGICSKYEIIVINDGSMDRTGQKAELETTSNKSVRVINLAHHQGYGEALKKGIQEAKMEYLTVFPGDNDMDFNSLSDLLKAMGSEDLVISYLGKSDTRRLWRRIASLIYIALLSTLFKLKLEYYNGSFICRTKLLKKLRLISTGFTICAELKIRLIKKGFSYKEIPFVHIGRLYGKSKALTVRSIVNALIVTFIMWKDIKS</sequence>
<gene>
    <name evidence="2" type="ORF">A3D03_06295</name>
</gene>
<dbReference type="InterPro" id="IPR029044">
    <property type="entry name" value="Nucleotide-diphossugar_trans"/>
</dbReference>
<dbReference type="STRING" id="1798384.A3D03_06295"/>
<dbReference type="Gene3D" id="3.90.550.10">
    <property type="entry name" value="Spore Coat Polysaccharide Biosynthesis Protein SpsA, Chain A"/>
    <property type="match status" value="1"/>
</dbReference>
<reference evidence="2 3" key="1">
    <citation type="journal article" date="2016" name="Nat. Commun.">
        <title>Thousands of microbial genomes shed light on interconnected biogeochemical processes in an aquifer system.</title>
        <authorList>
            <person name="Anantharaman K."/>
            <person name="Brown C.T."/>
            <person name="Hug L.A."/>
            <person name="Sharon I."/>
            <person name="Castelle C.J."/>
            <person name="Probst A.J."/>
            <person name="Thomas B.C."/>
            <person name="Singh A."/>
            <person name="Wilkins M.J."/>
            <person name="Karaoz U."/>
            <person name="Brodie E.L."/>
            <person name="Williams K.H."/>
            <person name="Hubbard S.S."/>
            <person name="Banfield J.F."/>
        </authorList>
    </citation>
    <scope>NUCLEOTIDE SEQUENCE [LARGE SCALE GENOMIC DNA]</scope>
</reference>
<protein>
    <recommendedName>
        <fullName evidence="1">Glycosyltransferase 2-like domain-containing protein</fullName>
    </recommendedName>
</protein>
<dbReference type="InterPro" id="IPR050256">
    <property type="entry name" value="Glycosyltransferase_2"/>
</dbReference>
<dbReference type="Proteomes" id="UP000177092">
    <property type="component" value="Unassembled WGS sequence"/>
</dbReference>